<comment type="caution">
    <text evidence="2">The sequence shown here is derived from an EMBL/GenBank/DDBJ whole genome shotgun (WGS) entry which is preliminary data.</text>
</comment>
<sequence length="158" mass="17919">MEGDVLTEVVEGVPSITFSNRVQEYIECRMAKTIIVKMLGGKIGLNVLVNKITSLWSPKCPIQLMDLENDFFLVRFQDENDYNKALVGGAWVVWIRLPGLPERYYSNYLFRLAVCVDLRKLLVSKSGCMLGVKTTSPVGELDCARLWIDKEDAVVSRR</sequence>
<dbReference type="PANTHER" id="PTHR31286">
    <property type="entry name" value="GLYCINE-RICH CELL WALL STRUCTURAL PROTEIN 1.8-LIKE"/>
    <property type="match status" value="1"/>
</dbReference>
<name>A0A8J5Z9Q8_9ROSI</name>
<evidence type="ECO:0000313" key="3">
    <source>
        <dbReference type="Proteomes" id="UP000701853"/>
    </source>
</evidence>
<dbReference type="Proteomes" id="UP000701853">
    <property type="component" value="Chromosome 6"/>
</dbReference>
<keyword evidence="3" id="KW-1185">Reference proteome</keyword>
<dbReference type="Pfam" id="PF14111">
    <property type="entry name" value="DUF4283"/>
    <property type="match status" value="1"/>
</dbReference>
<dbReference type="OrthoDB" id="1002344at2759"/>
<proteinExistence type="predicted"/>
<reference evidence="2 3" key="1">
    <citation type="journal article" date="2021" name="bioRxiv">
        <title>The Gossypium anomalum genome as a resource for cotton improvement and evolutionary analysis of hybrid incompatibility.</title>
        <authorList>
            <person name="Grover C.E."/>
            <person name="Yuan D."/>
            <person name="Arick M.A."/>
            <person name="Miller E.R."/>
            <person name="Hu G."/>
            <person name="Peterson D.G."/>
            <person name="Wendel J.F."/>
            <person name="Udall J.A."/>
        </authorList>
    </citation>
    <scope>NUCLEOTIDE SEQUENCE [LARGE SCALE GENOMIC DNA]</scope>
    <source>
        <strain evidence="2">JFW-Udall</strain>
        <tissue evidence="2">Leaf</tissue>
    </source>
</reference>
<dbReference type="InterPro" id="IPR025558">
    <property type="entry name" value="DUF4283"/>
</dbReference>
<protein>
    <recommendedName>
        <fullName evidence="1">DUF4283 domain-containing protein</fullName>
    </recommendedName>
</protein>
<dbReference type="InterPro" id="IPR040256">
    <property type="entry name" value="At4g02000-like"/>
</dbReference>
<feature type="domain" description="DUF4283" evidence="1">
    <location>
        <begin position="32"/>
        <end position="93"/>
    </location>
</feature>
<gene>
    <name evidence="2" type="ORF">CXB51_014136</name>
</gene>
<evidence type="ECO:0000259" key="1">
    <source>
        <dbReference type="Pfam" id="PF14111"/>
    </source>
</evidence>
<organism evidence="2 3">
    <name type="scientific">Gossypium anomalum</name>
    <dbReference type="NCBI Taxonomy" id="47600"/>
    <lineage>
        <taxon>Eukaryota</taxon>
        <taxon>Viridiplantae</taxon>
        <taxon>Streptophyta</taxon>
        <taxon>Embryophyta</taxon>
        <taxon>Tracheophyta</taxon>
        <taxon>Spermatophyta</taxon>
        <taxon>Magnoliopsida</taxon>
        <taxon>eudicotyledons</taxon>
        <taxon>Gunneridae</taxon>
        <taxon>Pentapetalae</taxon>
        <taxon>rosids</taxon>
        <taxon>malvids</taxon>
        <taxon>Malvales</taxon>
        <taxon>Malvaceae</taxon>
        <taxon>Malvoideae</taxon>
        <taxon>Gossypium</taxon>
    </lineage>
</organism>
<dbReference type="PANTHER" id="PTHR31286:SF99">
    <property type="entry name" value="DUF4283 DOMAIN-CONTAINING PROTEIN"/>
    <property type="match status" value="1"/>
</dbReference>
<accession>A0A8J5Z9Q8</accession>
<dbReference type="EMBL" id="JAHUZN010000006">
    <property type="protein sequence ID" value="KAG8491005.1"/>
    <property type="molecule type" value="Genomic_DNA"/>
</dbReference>
<evidence type="ECO:0000313" key="2">
    <source>
        <dbReference type="EMBL" id="KAG8491005.1"/>
    </source>
</evidence>
<dbReference type="AlphaFoldDB" id="A0A8J5Z9Q8"/>